<keyword evidence="3" id="KW-0597">Phosphoprotein</keyword>
<gene>
    <name evidence="10" type="ORF">G7043_42680</name>
</gene>
<feature type="transmembrane region" description="Helical" evidence="8">
    <location>
        <begin position="330"/>
        <end position="355"/>
    </location>
</feature>
<evidence type="ECO:0000256" key="4">
    <source>
        <dbReference type="ARBA" id="ARBA00022679"/>
    </source>
</evidence>
<dbReference type="InterPro" id="IPR003594">
    <property type="entry name" value="HATPase_dom"/>
</dbReference>
<feature type="domain" description="Histidine kinase/HSP90-like ATPase" evidence="9">
    <location>
        <begin position="532"/>
        <end position="645"/>
    </location>
</feature>
<organism evidence="10 11">
    <name type="scientific">Lentzea alba</name>
    <dbReference type="NCBI Taxonomy" id="2714351"/>
    <lineage>
        <taxon>Bacteria</taxon>
        <taxon>Bacillati</taxon>
        <taxon>Actinomycetota</taxon>
        <taxon>Actinomycetes</taxon>
        <taxon>Pseudonocardiales</taxon>
        <taxon>Pseudonocardiaceae</taxon>
        <taxon>Lentzea</taxon>
    </lineage>
</organism>
<feature type="region of interest" description="Disordered" evidence="7">
    <location>
        <begin position="653"/>
        <end position="705"/>
    </location>
</feature>
<feature type="coiled-coil region" evidence="6">
    <location>
        <begin position="300"/>
        <end position="327"/>
    </location>
</feature>
<evidence type="ECO:0000256" key="3">
    <source>
        <dbReference type="ARBA" id="ARBA00022553"/>
    </source>
</evidence>
<feature type="compositionally biased region" description="Gly residues" evidence="7">
    <location>
        <begin position="855"/>
        <end position="865"/>
    </location>
</feature>
<evidence type="ECO:0000256" key="5">
    <source>
        <dbReference type="ARBA" id="ARBA00022777"/>
    </source>
</evidence>
<keyword evidence="8" id="KW-0472">Membrane</keyword>
<dbReference type="SUPFAM" id="SSF55874">
    <property type="entry name" value="ATPase domain of HSP90 chaperone/DNA topoisomerase II/histidine kinase"/>
    <property type="match status" value="1"/>
</dbReference>
<evidence type="ECO:0000259" key="9">
    <source>
        <dbReference type="SMART" id="SM00387"/>
    </source>
</evidence>
<sequence>MNVEWRKISDWRNWRLPVKLGVVLLVPVAVAVGAGALQISGYVDRSNNYVQMQGLVRLRADLAPLISSVQQERTLAAQSATSGSGVGAYQNQISATDNAAATARRRVERTDGLSDVARNRFSEVNAQLETLKNLREKVSQGGDGGDPTGGTTGYTSVVKSLLDFEQALVSHFGDEIISGTALALHNMVIAQEQVSLQHAIVLAGIGRGRLLGPEVRMLEQSDIRLQDRINDFQAVGTTEQRREYDQTVTGAAVASRSALVERALTQPDGTPVTTRPGQPKPPPSFGIAVDEWNKASGTTARLMEQVARQLQDELANSAAQLQDDTSNKAGAAAVILLAMLIIAGALGFVIGRYLLRSLSELRHSALDVAHHHLPEVVAAIRADRKPDTEIEPVPVHTTEEFGQLARAFDAVHEQAIRSAVEQSSLRSGMKNIFVNLSRRSQGLVERQLKLMEELERHEENPEQLANLFKLDHLATRMRRNNENLMVLSGTDVARRFHQPVPLADVLRAAASEIEHYQRVVVKSTPSVEIVGYAASDLVRLVAELLDNATAFSAPATQVMIGSRIDQQGSVLVEVADQGIGMGPAELTEANERLSSGTEEDVPVSRQMGLFVVGRLASRHGITVRLRSAGEGREGLRAFVLVPSELVRSHEDAQAVAPPRHAALPQPKQLPKQPQAAKEPHVVVKTPNLAPPPTPAPAIEHPRESAEWTSFRGAAIDEALPQRNPRPASVVENPVPVETPNETTSSWFSGSGVSGEPVNGDQSPPPASSPSVVASWFGKKPGGTVWEQAGDPATDAGETDAGLPKRAPRKNLLPDLAERPENGTRPAVGHRRDPERARGFLASYQTGLRQAPLGSNGNGNGQGNGQRNGEKA</sequence>
<comment type="catalytic activity">
    <reaction evidence="1">
        <text>ATP + protein L-histidine = ADP + protein N-phospho-L-histidine.</text>
        <dbReference type="EC" id="2.7.13.3"/>
    </reaction>
</comment>
<dbReference type="Pfam" id="PF08376">
    <property type="entry name" value="NIT"/>
    <property type="match status" value="1"/>
</dbReference>
<protein>
    <recommendedName>
        <fullName evidence="2">histidine kinase</fullName>
        <ecNumber evidence="2">2.7.13.3</ecNumber>
    </recommendedName>
</protein>
<keyword evidence="8" id="KW-0812">Transmembrane</keyword>
<feature type="transmembrane region" description="Helical" evidence="8">
    <location>
        <begin position="20"/>
        <end position="43"/>
    </location>
</feature>
<keyword evidence="8" id="KW-1133">Transmembrane helix</keyword>
<dbReference type="GO" id="GO:0000160">
    <property type="term" value="P:phosphorelay signal transduction system"/>
    <property type="evidence" value="ECO:0007669"/>
    <property type="project" value="TreeGrafter"/>
</dbReference>
<dbReference type="GO" id="GO:0004673">
    <property type="term" value="F:protein histidine kinase activity"/>
    <property type="evidence" value="ECO:0007669"/>
    <property type="project" value="UniProtKB-EC"/>
</dbReference>
<proteinExistence type="predicted"/>
<evidence type="ECO:0000313" key="11">
    <source>
        <dbReference type="Proteomes" id="UP000481360"/>
    </source>
</evidence>
<evidence type="ECO:0000256" key="2">
    <source>
        <dbReference type="ARBA" id="ARBA00012438"/>
    </source>
</evidence>
<dbReference type="Gene3D" id="6.10.340.10">
    <property type="match status" value="1"/>
</dbReference>
<dbReference type="EC" id="2.7.13.3" evidence="2"/>
<dbReference type="SMART" id="SM00387">
    <property type="entry name" value="HATPase_c"/>
    <property type="match status" value="1"/>
</dbReference>
<comment type="caution">
    <text evidence="10">The sequence shown here is derived from an EMBL/GenBank/DDBJ whole genome shotgun (WGS) entry which is preliminary data.</text>
</comment>
<evidence type="ECO:0000256" key="7">
    <source>
        <dbReference type="SAM" id="MobiDB-lite"/>
    </source>
</evidence>
<evidence type="ECO:0000256" key="1">
    <source>
        <dbReference type="ARBA" id="ARBA00000085"/>
    </source>
</evidence>
<dbReference type="InterPro" id="IPR013587">
    <property type="entry name" value="Nitrate/nitrite_sensing"/>
</dbReference>
<keyword evidence="4" id="KW-0808">Transferase</keyword>
<keyword evidence="5 10" id="KW-0418">Kinase</keyword>
<dbReference type="GO" id="GO:0005886">
    <property type="term" value="C:plasma membrane"/>
    <property type="evidence" value="ECO:0007669"/>
    <property type="project" value="TreeGrafter"/>
</dbReference>
<dbReference type="InterPro" id="IPR050428">
    <property type="entry name" value="TCS_sensor_his_kinase"/>
</dbReference>
<keyword evidence="11" id="KW-1185">Reference proteome</keyword>
<dbReference type="Pfam" id="PF02518">
    <property type="entry name" value="HATPase_c"/>
    <property type="match status" value="1"/>
</dbReference>
<dbReference type="InterPro" id="IPR036890">
    <property type="entry name" value="HATPase_C_sf"/>
</dbReference>
<evidence type="ECO:0000313" key="10">
    <source>
        <dbReference type="EMBL" id="NGY65615.1"/>
    </source>
</evidence>
<evidence type="ECO:0000256" key="8">
    <source>
        <dbReference type="SAM" id="Phobius"/>
    </source>
</evidence>
<feature type="compositionally biased region" description="Low complexity" evidence="7">
    <location>
        <begin position="661"/>
        <end position="676"/>
    </location>
</feature>
<dbReference type="PANTHER" id="PTHR45436">
    <property type="entry name" value="SENSOR HISTIDINE KINASE YKOH"/>
    <property type="match status" value="1"/>
</dbReference>
<dbReference type="PANTHER" id="PTHR45436:SF5">
    <property type="entry name" value="SENSOR HISTIDINE KINASE TRCS"/>
    <property type="match status" value="1"/>
</dbReference>
<accession>A0A7C9VZ04</accession>
<reference evidence="10 11" key="1">
    <citation type="submission" date="2020-03" db="EMBL/GenBank/DDBJ databases">
        <title>Isolation and identification of active actinomycetes.</title>
        <authorList>
            <person name="Sun X."/>
        </authorList>
    </citation>
    <scope>NUCLEOTIDE SEQUENCE [LARGE SCALE GENOMIC DNA]</scope>
    <source>
        <strain evidence="10 11">NEAU-D13</strain>
    </source>
</reference>
<name>A0A7C9VZ04_9PSEU</name>
<feature type="compositionally biased region" description="Low complexity" evidence="7">
    <location>
        <begin position="729"/>
        <end position="743"/>
    </location>
</feature>
<feature type="region of interest" description="Disordered" evidence="7">
    <location>
        <begin position="718"/>
        <end position="871"/>
    </location>
</feature>
<dbReference type="Proteomes" id="UP000481360">
    <property type="component" value="Unassembled WGS sequence"/>
</dbReference>
<dbReference type="AlphaFoldDB" id="A0A7C9VZ04"/>
<keyword evidence="6" id="KW-0175">Coiled coil</keyword>
<dbReference type="EMBL" id="JAAMPJ010000017">
    <property type="protein sequence ID" value="NGY65615.1"/>
    <property type="molecule type" value="Genomic_DNA"/>
</dbReference>
<dbReference type="RefSeq" id="WP_166054551.1">
    <property type="nucleotide sequence ID" value="NZ_JAAMPJ010000017.1"/>
</dbReference>
<evidence type="ECO:0000256" key="6">
    <source>
        <dbReference type="SAM" id="Coils"/>
    </source>
</evidence>
<dbReference type="Gene3D" id="3.30.565.10">
    <property type="entry name" value="Histidine kinase-like ATPase, C-terminal domain"/>
    <property type="match status" value="1"/>
</dbReference>